<dbReference type="Proteomes" id="UP001144372">
    <property type="component" value="Unassembled WGS sequence"/>
</dbReference>
<reference evidence="3" key="1">
    <citation type="submission" date="2022-12" db="EMBL/GenBank/DDBJ databases">
        <title>Reference genome sequencing for broad-spectrum identification of bacterial and archaeal isolates by mass spectrometry.</title>
        <authorList>
            <person name="Sekiguchi Y."/>
            <person name="Tourlousse D.M."/>
        </authorList>
    </citation>
    <scope>NUCLEOTIDE SEQUENCE</scope>
    <source>
        <strain evidence="3">ASRB1</strain>
    </source>
</reference>
<evidence type="ECO:0000256" key="1">
    <source>
        <dbReference type="SAM" id="MobiDB-lite"/>
    </source>
</evidence>
<protein>
    <recommendedName>
        <fullName evidence="5">DUF4440 domain-containing protein</fullName>
    </recommendedName>
</protein>
<name>A0A9W6FU82_9BACT</name>
<dbReference type="EMBL" id="BSDR01000001">
    <property type="protein sequence ID" value="GLI34976.1"/>
    <property type="molecule type" value="Genomic_DNA"/>
</dbReference>
<evidence type="ECO:0000313" key="4">
    <source>
        <dbReference type="Proteomes" id="UP001144372"/>
    </source>
</evidence>
<dbReference type="AlphaFoldDB" id="A0A9W6FU82"/>
<evidence type="ECO:0000313" key="3">
    <source>
        <dbReference type="EMBL" id="GLI34976.1"/>
    </source>
</evidence>
<feature type="region of interest" description="Disordered" evidence="1">
    <location>
        <begin position="115"/>
        <end position="184"/>
    </location>
</feature>
<dbReference type="RefSeq" id="WP_281794474.1">
    <property type="nucleotide sequence ID" value="NZ_BSDR01000001.1"/>
</dbReference>
<accession>A0A9W6FU82</accession>
<evidence type="ECO:0000256" key="2">
    <source>
        <dbReference type="SAM" id="SignalP"/>
    </source>
</evidence>
<organism evidence="3 4">
    <name type="scientific">Desulforhabdus amnigena</name>
    <dbReference type="NCBI Taxonomy" id="40218"/>
    <lineage>
        <taxon>Bacteria</taxon>
        <taxon>Pseudomonadati</taxon>
        <taxon>Thermodesulfobacteriota</taxon>
        <taxon>Syntrophobacteria</taxon>
        <taxon>Syntrophobacterales</taxon>
        <taxon>Syntrophobacteraceae</taxon>
        <taxon>Desulforhabdus</taxon>
    </lineage>
</organism>
<keyword evidence="2" id="KW-0732">Signal</keyword>
<keyword evidence="4" id="KW-1185">Reference proteome</keyword>
<feature type="signal peptide" evidence="2">
    <location>
        <begin position="1"/>
        <end position="33"/>
    </location>
</feature>
<evidence type="ECO:0008006" key="5">
    <source>
        <dbReference type="Google" id="ProtNLM"/>
    </source>
</evidence>
<dbReference type="Gene3D" id="3.10.450.50">
    <property type="match status" value="1"/>
</dbReference>
<sequence length="313" mass="35386">MKRKSLSKSHKILFLAALLVLAGVFSWMGNSFADESAPAANVHEIETTLIHVDQYSVYAPNLIFYFDTHMEKRKKESLMKTADRLLNKKAVITYSSKGDLSQDKHPLLVGIVPADEKPIASSPKEPRRVSPEFAGGAPEKPVKNPSGEQTAPKVAEPAAPQASSKQTVFQEKKEPRMPEQSQTISRDEVTAFVRRLLELNEKKDLSAVMPFYADKVDYYDRGVVDRDYIRRDLGYYFKNWDKISTSLDGDVVMIVLDQPDIRVAKFTTAFSVQNDKKSSMGKTENIWKLQRVNGQLKLIDVKQKIIERQSSAF</sequence>
<gene>
    <name evidence="3" type="ORF">DAMNIGENAA_24090</name>
</gene>
<comment type="caution">
    <text evidence="3">The sequence shown here is derived from an EMBL/GenBank/DDBJ whole genome shotgun (WGS) entry which is preliminary data.</text>
</comment>
<feature type="compositionally biased region" description="Basic and acidic residues" evidence="1">
    <location>
        <begin position="115"/>
        <end position="130"/>
    </location>
</feature>
<feature type="chain" id="PRO_5040945839" description="DUF4440 domain-containing protein" evidence="2">
    <location>
        <begin position="34"/>
        <end position="313"/>
    </location>
</feature>
<proteinExistence type="predicted"/>